<feature type="compositionally biased region" description="Basic residues" evidence="1">
    <location>
        <begin position="221"/>
        <end position="233"/>
    </location>
</feature>
<feature type="region of interest" description="Disordered" evidence="1">
    <location>
        <begin position="182"/>
        <end position="317"/>
    </location>
</feature>
<feature type="compositionally biased region" description="Basic residues" evidence="1">
    <location>
        <begin position="87"/>
        <end position="102"/>
    </location>
</feature>
<name>A0AAN9UDV0_9PEZI</name>
<feature type="compositionally biased region" description="Basic and acidic residues" evidence="1">
    <location>
        <begin position="30"/>
        <end position="39"/>
    </location>
</feature>
<sequence>MCSHAGPPPAVTTASRRRRSTRRSRYRPSRFQEDFERDTSLSPPPEFLEHQQRPSIDQQVATMALGARAGAGAGAGAGAKPAGGTAHHQKVLARRDSRKHKGAYAGLGDGGRPPRLPPLRSGPKMNVRTVSASLRFGTDGCCDYDDDDADGNDDDDDDGDDDVVVDDAVDDAVTTTTTAAAVVHGGSGASSSLPRIMYNESKDNTDGSDGAAHNGADIQRRRVKARVGRRWRGRGWGGDDDDDGGGRGSLRLQEGASAANHNSSSNNSNNRGDGGPDPDSGSGNSSSSPEDGVRSNMKGWLKTMMLLRGTKRGVDDE</sequence>
<dbReference type="EMBL" id="JAKJXP020000114">
    <property type="protein sequence ID" value="KAK7744822.1"/>
    <property type="molecule type" value="Genomic_DNA"/>
</dbReference>
<keyword evidence="3" id="KW-1185">Reference proteome</keyword>
<feature type="compositionally biased region" description="Acidic residues" evidence="1">
    <location>
        <begin position="142"/>
        <end position="164"/>
    </location>
</feature>
<reference evidence="2 3" key="1">
    <citation type="submission" date="2024-02" db="EMBL/GenBank/DDBJ databases">
        <title>De novo assembly and annotation of 12 fungi associated with fruit tree decline syndrome in Ontario, Canada.</title>
        <authorList>
            <person name="Sulman M."/>
            <person name="Ellouze W."/>
            <person name="Ilyukhin E."/>
        </authorList>
    </citation>
    <scope>NUCLEOTIDE SEQUENCE [LARGE SCALE GENOMIC DNA]</scope>
    <source>
        <strain evidence="2 3">M11/M66-122</strain>
    </source>
</reference>
<feature type="compositionally biased region" description="Low complexity" evidence="1">
    <location>
        <begin position="255"/>
        <end position="289"/>
    </location>
</feature>
<evidence type="ECO:0000313" key="2">
    <source>
        <dbReference type="EMBL" id="KAK7744822.1"/>
    </source>
</evidence>
<evidence type="ECO:0000313" key="3">
    <source>
        <dbReference type="Proteomes" id="UP001320420"/>
    </source>
</evidence>
<comment type="caution">
    <text evidence="2">The sequence shown here is derived from an EMBL/GenBank/DDBJ whole genome shotgun (WGS) entry which is preliminary data.</text>
</comment>
<protein>
    <submittedName>
        <fullName evidence="2">Uncharacterized protein</fullName>
    </submittedName>
</protein>
<dbReference type="AlphaFoldDB" id="A0AAN9UDV0"/>
<proteinExistence type="predicted"/>
<feature type="compositionally biased region" description="Pro residues" evidence="1">
    <location>
        <begin position="1"/>
        <end position="10"/>
    </location>
</feature>
<dbReference type="Proteomes" id="UP001320420">
    <property type="component" value="Unassembled WGS sequence"/>
</dbReference>
<organism evidence="2 3">
    <name type="scientific">Diatrype stigma</name>
    <dbReference type="NCBI Taxonomy" id="117547"/>
    <lineage>
        <taxon>Eukaryota</taxon>
        <taxon>Fungi</taxon>
        <taxon>Dikarya</taxon>
        <taxon>Ascomycota</taxon>
        <taxon>Pezizomycotina</taxon>
        <taxon>Sordariomycetes</taxon>
        <taxon>Xylariomycetidae</taxon>
        <taxon>Xylariales</taxon>
        <taxon>Diatrypaceae</taxon>
        <taxon>Diatrype</taxon>
    </lineage>
</organism>
<evidence type="ECO:0000256" key="1">
    <source>
        <dbReference type="SAM" id="MobiDB-lite"/>
    </source>
</evidence>
<feature type="region of interest" description="Disordered" evidence="1">
    <location>
        <begin position="1"/>
        <end position="164"/>
    </location>
</feature>
<gene>
    <name evidence="2" type="ORF">SLS62_009984</name>
</gene>
<feature type="compositionally biased region" description="Basic residues" evidence="1">
    <location>
        <begin position="15"/>
        <end position="28"/>
    </location>
</feature>
<accession>A0AAN9UDV0</accession>